<sequence>MQYPDVTLLITHYNRSSSLEKLLSSISEQRLTFGAIVVSDDASNALHSAHLRELCDIYPIQLVTAAKNGGLGHNINKGQRAVKTPYTLYVQEDFQPTGAFPRAFGDALELMEDDRTLDLVSFYAYKPYPYTRPYRKGYSEKLFKPMPWYANHLKFYVYSDHPHLRRNEFQNKFGAYAEGVNSDRTERLMALSFIKNKGRALVYDNHYGLFVQENTTDEPSTATFRSNWRQSSNWAVKTIRYAYLKWKVIDQTYQLATFKKNTH</sequence>
<dbReference type="GO" id="GO:0016740">
    <property type="term" value="F:transferase activity"/>
    <property type="evidence" value="ECO:0007669"/>
    <property type="project" value="UniProtKB-KW"/>
</dbReference>
<dbReference type="RefSeq" id="WP_079716603.1">
    <property type="nucleotide sequence ID" value="NZ_FUYS01000004.1"/>
</dbReference>
<dbReference type="Gene3D" id="3.90.550.10">
    <property type="entry name" value="Spore Coat Polysaccharide Biosynthesis Protein SpsA, Chain A"/>
    <property type="match status" value="1"/>
</dbReference>
<accession>A0A1T5C716</accession>
<reference evidence="2 3" key="1">
    <citation type="submission" date="2017-02" db="EMBL/GenBank/DDBJ databases">
        <authorList>
            <person name="Peterson S.W."/>
        </authorList>
    </citation>
    <scope>NUCLEOTIDE SEQUENCE [LARGE SCALE GENOMIC DNA]</scope>
    <source>
        <strain evidence="2 3">DSM 22899</strain>
    </source>
</reference>
<dbReference type="InterPro" id="IPR001173">
    <property type="entry name" value="Glyco_trans_2-like"/>
</dbReference>
<dbReference type="AlphaFoldDB" id="A0A1T5C716"/>
<protein>
    <submittedName>
        <fullName evidence="2">Glycosyl transferase family 2</fullName>
    </submittedName>
</protein>
<feature type="domain" description="Glycosyltransferase 2-like" evidence="1">
    <location>
        <begin position="8"/>
        <end position="161"/>
    </location>
</feature>
<dbReference type="EMBL" id="FUYS01000004">
    <property type="protein sequence ID" value="SKB54920.1"/>
    <property type="molecule type" value="Genomic_DNA"/>
</dbReference>
<dbReference type="InterPro" id="IPR029044">
    <property type="entry name" value="Nucleotide-diphossugar_trans"/>
</dbReference>
<dbReference type="OrthoDB" id="744361at2"/>
<name>A0A1T5C716_9SPHI</name>
<dbReference type="SUPFAM" id="SSF53448">
    <property type="entry name" value="Nucleotide-diphospho-sugar transferases"/>
    <property type="match status" value="1"/>
</dbReference>
<organism evidence="2 3">
    <name type="scientific">Parapedobacter luteus</name>
    <dbReference type="NCBI Taxonomy" id="623280"/>
    <lineage>
        <taxon>Bacteria</taxon>
        <taxon>Pseudomonadati</taxon>
        <taxon>Bacteroidota</taxon>
        <taxon>Sphingobacteriia</taxon>
        <taxon>Sphingobacteriales</taxon>
        <taxon>Sphingobacteriaceae</taxon>
        <taxon>Parapedobacter</taxon>
    </lineage>
</organism>
<keyword evidence="3" id="KW-1185">Reference proteome</keyword>
<dbReference type="Pfam" id="PF00535">
    <property type="entry name" value="Glycos_transf_2"/>
    <property type="match status" value="1"/>
</dbReference>
<evidence type="ECO:0000259" key="1">
    <source>
        <dbReference type="Pfam" id="PF00535"/>
    </source>
</evidence>
<evidence type="ECO:0000313" key="3">
    <source>
        <dbReference type="Proteomes" id="UP000190541"/>
    </source>
</evidence>
<keyword evidence="2" id="KW-0808">Transferase</keyword>
<proteinExistence type="predicted"/>
<gene>
    <name evidence="2" type="ORF">SAMN05660226_01891</name>
</gene>
<dbReference type="STRING" id="623280.SAMN05660226_01891"/>
<dbReference type="Proteomes" id="UP000190541">
    <property type="component" value="Unassembled WGS sequence"/>
</dbReference>
<evidence type="ECO:0000313" key="2">
    <source>
        <dbReference type="EMBL" id="SKB54920.1"/>
    </source>
</evidence>